<organism evidence="1 2">
    <name type="scientific">Mycena venus</name>
    <dbReference type="NCBI Taxonomy" id="2733690"/>
    <lineage>
        <taxon>Eukaryota</taxon>
        <taxon>Fungi</taxon>
        <taxon>Dikarya</taxon>
        <taxon>Basidiomycota</taxon>
        <taxon>Agaricomycotina</taxon>
        <taxon>Agaricomycetes</taxon>
        <taxon>Agaricomycetidae</taxon>
        <taxon>Agaricales</taxon>
        <taxon>Marasmiineae</taxon>
        <taxon>Mycenaceae</taxon>
        <taxon>Mycena</taxon>
    </lineage>
</organism>
<dbReference type="EMBL" id="JACAZI010000036">
    <property type="protein sequence ID" value="KAF7328319.1"/>
    <property type="molecule type" value="Genomic_DNA"/>
</dbReference>
<dbReference type="AlphaFoldDB" id="A0A8H6WRK1"/>
<accession>A0A8H6WRK1</accession>
<name>A0A8H6WRK1_9AGAR</name>
<dbReference type="OrthoDB" id="3009286at2759"/>
<keyword evidence="2" id="KW-1185">Reference proteome</keyword>
<comment type="caution">
    <text evidence="1">The sequence shown here is derived from an EMBL/GenBank/DDBJ whole genome shotgun (WGS) entry which is preliminary data.</text>
</comment>
<sequence>MKNEVKSEEEKALSFEDDLLGMLNGQLNRDRYNWPKEGSIDYEQVSTPVSNRIICLLGENPDNSPDTPKKTQIQRQINLVVSEKAFTIARRVVQAKALETALHTSVDPVFDFLKAAKQPVLEFEFPCPEQDLLALLAAAHDKLNKVADMVKGSIDFAMTESDSSDPDA</sequence>
<reference evidence="1" key="1">
    <citation type="submission" date="2020-05" db="EMBL/GenBank/DDBJ databases">
        <title>Mycena genomes resolve the evolution of fungal bioluminescence.</title>
        <authorList>
            <person name="Tsai I.J."/>
        </authorList>
    </citation>
    <scope>NUCLEOTIDE SEQUENCE</scope>
    <source>
        <strain evidence="1">CCC161011</strain>
    </source>
</reference>
<evidence type="ECO:0000313" key="2">
    <source>
        <dbReference type="Proteomes" id="UP000620124"/>
    </source>
</evidence>
<proteinExistence type="predicted"/>
<dbReference type="Proteomes" id="UP000620124">
    <property type="component" value="Unassembled WGS sequence"/>
</dbReference>
<protein>
    <submittedName>
        <fullName evidence="1">Uncharacterized protein</fullName>
    </submittedName>
</protein>
<evidence type="ECO:0000313" key="1">
    <source>
        <dbReference type="EMBL" id="KAF7328319.1"/>
    </source>
</evidence>
<gene>
    <name evidence="1" type="ORF">MVEN_02547300</name>
</gene>